<evidence type="ECO:0000313" key="2">
    <source>
        <dbReference type="Proteomes" id="UP000001369"/>
    </source>
</evidence>
<protein>
    <recommendedName>
        <fullName evidence="3">Nickel transport complex, NikM subunit, transmembrane</fullName>
    </recommendedName>
</protein>
<dbReference type="EMBL" id="CP001229">
    <property type="protein sequence ID" value="ACN98533.1"/>
    <property type="molecule type" value="Genomic_DNA"/>
</dbReference>
<organism evidence="1 2">
    <name type="scientific">Sulfurihydrogenibium azorense (strain DSM 15241 / OCM 825 / Az-Fu1)</name>
    <dbReference type="NCBI Taxonomy" id="204536"/>
    <lineage>
        <taxon>Bacteria</taxon>
        <taxon>Pseudomonadati</taxon>
        <taxon>Aquificota</taxon>
        <taxon>Aquificia</taxon>
        <taxon>Aquificales</taxon>
        <taxon>Hydrogenothermaceae</taxon>
        <taxon>Sulfurihydrogenibium</taxon>
    </lineage>
</organism>
<dbReference type="STRING" id="204536.SULAZ_0739"/>
<dbReference type="InterPro" id="IPR019613">
    <property type="entry name" value="DUF4198"/>
</dbReference>
<dbReference type="KEGG" id="saf:SULAZ_0739"/>
<dbReference type="Pfam" id="PF10670">
    <property type="entry name" value="DUF4198"/>
    <property type="match status" value="1"/>
</dbReference>
<dbReference type="HOGENOM" id="CLU_096093_1_0_0"/>
<reference evidence="1 2" key="1">
    <citation type="journal article" date="2009" name="J. Bacteriol.">
        <title>Complete and draft genome sequences of six members of the Aquificales.</title>
        <authorList>
            <person name="Reysenbach A.L."/>
            <person name="Hamamura N."/>
            <person name="Podar M."/>
            <person name="Griffiths E."/>
            <person name="Ferreira S."/>
            <person name="Hochstein R."/>
            <person name="Heidelberg J."/>
            <person name="Johnson J."/>
            <person name="Mead D."/>
            <person name="Pohorille A."/>
            <person name="Sarmiento M."/>
            <person name="Schweighofer K."/>
            <person name="Seshadri R."/>
            <person name="Voytek M.A."/>
        </authorList>
    </citation>
    <scope>NUCLEOTIDE SEQUENCE [LARGE SCALE GENOMIC DNA]</scope>
    <source>
        <strain evidence="2">Az-Fu1 / DSM 15241 / OCM 825</strain>
    </source>
</reference>
<dbReference type="Proteomes" id="UP000001369">
    <property type="component" value="Chromosome"/>
</dbReference>
<evidence type="ECO:0008006" key="3">
    <source>
        <dbReference type="Google" id="ProtNLM"/>
    </source>
</evidence>
<keyword evidence="2" id="KW-1185">Reference proteome</keyword>
<dbReference type="eggNOG" id="COG5266">
    <property type="taxonomic scope" value="Bacteria"/>
</dbReference>
<evidence type="ECO:0000313" key="1">
    <source>
        <dbReference type="EMBL" id="ACN98533.1"/>
    </source>
</evidence>
<name>C1DUD7_SULAA</name>
<dbReference type="RefSeq" id="WP_012673857.1">
    <property type="nucleotide sequence ID" value="NC_012438.1"/>
</dbReference>
<gene>
    <name evidence="1" type="ordered locus">SULAZ_0739</name>
</gene>
<dbReference type="AlphaFoldDB" id="C1DUD7"/>
<sequence>MKKYLILLLFSVGIAFSHDLWLEKKDNFYTLFYGHLNPSDNDQKSIEYNPNSVFEIKCFSQDGKEKSIKVERSYPLKIFGKCDSVFIGFSSGYWTKTPYGLKNLPKNQVHMPLESWKSVEYVKRLDTDINKPLTANLEITPLDSIKNVKIGDKITFLVTLNAKPVKDTVVAYDEKPIGTTDDEGKINIRIKRSGIQNISTSLKLKEVSEKADFTIYTSTLNFEVK</sequence>
<dbReference type="OrthoDB" id="5368503at2"/>
<proteinExistence type="predicted"/>
<accession>C1DUD7</accession>